<dbReference type="EMBL" id="VSRR010000843">
    <property type="protein sequence ID" value="MPC20170.1"/>
    <property type="molecule type" value="Genomic_DNA"/>
</dbReference>
<evidence type="ECO:0000313" key="1">
    <source>
        <dbReference type="EMBL" id="MPC20170.1"/>
    </source>
</evidence>
<reference evidence="1 2" key="1">
    <citation type="submission" date="2019-05" db="EMBL/GenBank/DDBJ databases">
        <title>Another draft genome of Portunus trituberculatus and its Hox gene families provides insights of decapod evolution.</title>
        <authorList>
            <person name="Jeong J.-H."/>
            <person name="Song I."/>
            <person name="Kim S."/>
            <person name="Choi T."/>
            <person name="Kim D."/>
            <person name="Ryu S."/>
            <person name="Kim W."/>
        </authorList>
    </citation>
    <scope>NUCLEOTIDE SEQUENCE [LARGE SCALE GENOMIC DNA]</scope>
    <source>
        <tissue evidence="1">Muscle</tissue>
    </source>
</reference>
<dbReference type="AlphaFoldDB" id="A0A5B7DFR8"/>
<name>A0A5B7DFR8_PORTR</name>
<accession>A0A5B7DFR8</accession>
<comment type="caution">
    <text evidence="1">The sequence shown here is derived from an EMBL/GenBank/DDBJ whole genome shotgun (WGS) entry which is preliminary data.</text>
</comment>
<dbReference type="GO" id="GO:0016301">
    <property type="term" value="F:kinase activity"/>
    <property type="evidence" value="ECO:0007669"/>
    <property type="project" value="UniProtKB-KW"/>
</dbReference>
<gene>
    <name evidence="1" type="primary">NADK</name>
    <name evidence="1" type="ORF">E2C01_013102</name>
</gene>
<keyword evidence="2" id="KW-1185">Reference proteome</keyword>
<evidence type="ECO:0000313" key="2">
    <source>
        <dbReference type="Proteomes" id="UP000324222"/>
    </source>
</evidence>
<keyword evidence="1" id="KW-0418">Kinase</keyword>
<protein>
    <submittedName>
        <fullName evidence="1">NAD kinase</fullName>
    </submittedName>
</protein>
<keyword evidence="1" id="KW-0808">Transferase</keyword>
<proteinExistence type="predicted"/>
<dbReference type="Proteomes" id="UP000324222">
    <property type="component" value="Unassembled WGS sequence"/>
</dbReference>
<sequence length="109" mass="12010">MCGEVQLCLDQLVSCHVRLLAQLLVMGRAALTTGKDLGLQHTTPQLHPQAPCPTAPPPHCHLLCSQVKLNSEARNTCWVSFDGRHQQELLVGDRLVWQEPCVPLTLPLS</sequence>
<organism evidence="1 2">
    <name type="scientific">Portunus trituberculatus</name>
    <name type="common">Swimming crab</name>
    <name type="synonym">Neptunus trituberculatus</name>
    <dbReference type="NCBI Taxonomy" id="210409"/>
    <lineage>
        <taxon>Eukaryota</taxon>
        <taxon>Metazoa</taxon>
        <taxon>Ecdysozoa</taxon>
        <taxon>Arthropoda</taxon>
        <taxon>Crustacea</taxon>
        <taxon>Multicrustacea</taxon>
        <taxon>Malacostraca</taxon>
        <taxon>Eumalacostraca</taxon>
        <taxon>Eucarida</taxon>
        <taxon>Decapoda</taxon>
        <taxon>Pleocyemata</taxon>
        <taxon>Brachyura</taxon>
        <taxon>Eubrachyura</taxon>
        <taxon>Portunoidea</taxon>
        <taxon>Portunidae</taxon>
        <taxon>Portuninae</taxon>
        <taxon>Portunus</taxon>
    </lineage>
</organism>